<protein>
    <submittedName>
        <fullName evidence="1">Uncharacterized protein</fullName>
    </submittedName>
</protein>
<accession>A0A076MX75</accession>
<evidence type="ECO:0000313" key="1">
    <source>
        <dbReference type="EMBL" id="AIJ22302.1"/>
    </source>
</evidence>
<dbReference type="AlphaFoldDB" id="A0A076MX75"/>
<dbReference type="HOGENOM" id="CLU_3323712_0_0_11"/>
<gene>
    <name evidence="1" type="ORF">AMETH_2210</name>
</gene>
<evidence type="ECO:0000313" key="2">
    <source>
        <dbReference type="Proteomes" id="UP000062973"/>
    </source>
</evidence>
<dbReference type="Proteomes" id="UP000062973">
    <property type="component" value="Chromosome"/>
</dbReference>
<proteinExistence type="predicted"/>
<name>A0A076MX75_AMYME</name>
<reference evidence="1 2" key="1">
    <citation type="submission" date="2014-07" db="EMBL/GenBank/DDBJ databases">
        <title>Whole Genome Sequence of the Amycolatopsis methanolica 239.</title>
        <authorList>
            <person name="Tang B."/>
        </authorList>
    </citation>
    <scope>NUCLEOTIDE SEQUENCE [LARGE SCALE GENOMIC DNA]</scope>
    <source>
        <strain evidence="1 2">239</strain>
    </source>
</reference>
<dbReference type="KEGG" id="amq:AMETH_2210"/>
<keyword evidence="2" id="KW-1185">Reference proteome</keyword>
<dbReference type="EMBL" id="CP009110">
    <property type="protein sequence ID" value="AIJ22302.1"/>
    <property type="molecule type" value="Genomic_DNA"/>
</dbReference>
<sequence length="38" mass="4151">MGNGNRAVTIARSVAPLLDKARRGGQDVESRRKLREDG</sequence>
<dbReference type="STRING" id="1068978.AMETH_2210"/>
<organism evidence="1 2">
    <name type="scientific">Amycolatopsis methanolica 239</name>
    <dbReference type="NCBI Taxonomy" id="1068978"/>
    <lineage>
        <taxon>Bacteria</taxon>
        <taxon>Bacillati</taxon>
        <taxon>Actinomycetota</taxon>
        <taxon>Actinomycetes</taxon>
        <taxon>Pseudonocardiales</taxon>
        <taxon>Pseudonocardiaceae</taxon>
        <taxon>Amycolatopsis</taxon>
        <taxon>Amycolatopsis methanolica group</taxon>
    </lineage>
</organism>
<dbReference type="PATRIC" id="fig|1068978.7.peg.2350"/>